<gene>
    <name evidence="3" type="ORF">CALVIDRAFT_602822</name>
</gene>
<dbReference type="Pfam" id="PF18596">
    <property type="entry name" value="Sld7_C"/>
    <property type="match status" value="1"/>
</dbReference>
<evidence type="ECO:0000256" key="1">
    <source>
        <dbReference type="SAM" id="MobiDB-lite"/>
    </source>
</evidence>
<dbReference type="InterPro" id="IPR041260">
    <property type="entry name" value="Sld7_C"/>
</dbReference>
<feature type="region of interest" description="Disordered" evidence="1">
    <location>
        <begin position="278"/>
        <end position="297"/>
    </location>
</feature>
<feature type="compositionally biased region" description="Basic and acidic residues" evidence="1">
    <location>
        <begin position="247"/>
        <end position="257"/>
    </location>
</feature>
<accession>A0A167GHX9</accession>
<protein>
    <recommendedName>
        <fullName evidence="2">Sld7 C-terminal domain-containing protein</fullName>
    </recommendedName>
</protein>
<sequence>MAPSHRLLWRGALSHPFTPLDGIAFVAQLPSPSPSTTTPTAPGSSPANNNAHGTPMKAMGALDSPVALALETLRGRPMLPVLGTWTGEVDVEQGIRMHINPSCQLTVAYFTRLFCSVPPPSSPTSSFASQPAPKHTCLRISLGSSPDSPSEDELLLFPCPSTSSPTKLEILVGHARPIPTKAKRLPRPDDPLPRRVQDLRALTLEPKREARGVKRPLPLERTGSSASLRELLAEDVFSDVAAKRRRISDEAKPERPPAMRRKSSKAGVEKVGKENLLRDHGEGEMPPPVVPEKATDPPTLEEQNKALIRKHILNVLTNAGCPRSHADFKDCFATINRGVVFALRKSMRKRRIEREEAIRLVSMHVGMYFIPDSPVKPPRSRPREPLENADDDVVWA</sequence>
<evidence type="ECO:0000259" key="2">
    <source>
        <dbReference type="Pfam" id="PF18596"/>
    </source>
</evidence>
<dbReference type="OrthoDB" id="5599874at2759"/>
<name>A0A167GHX9_CALVF</name>
<feature type="region of interest" description="Disordered" evidence="1">
    <location>
        <begin position="247"/>
        <end position="270"/>
    </location>
</feature>
<keyword evidence="4" id="KW-1185">Reference proteome</keyword>
<evidence type="ECO:0000313" key="4">
    <source>
        <dbReference type="Proteomes" id="UP000076738"/>
    </source>
</evidence>
<dbReference type="AlphaFoldDB" id="A0A167GHX9"/>
<feature type="domain" description="Sld7 C-terminal" evidence="2">
    <location>
        <begin position="301"/>
        <end position="368"/>
    </location>
</feature>
<feature type="region of interest" description="Disordered" evidence="1">
    <location>
        <begin position="372"/>
        <end position="396"/>
    </location>
</feature>
<dbReference type="EMBL" id="KV417338">
    <property type="protein sequence ID" value="KZO90574.1"/>
    <property type="molecule type" value="Genomic_DNA"/>
</dbReference>
<feature type="compositionally biased region" description="Acidic residues" evidence="1">
    <location>
        <begin position="387"/>
        <end position="396"/>
    </location>
</feature>
<proteinExistence type="predicted"/>
<feature type="region of interest" description="Disordered" evidence="1">
    <location>
        <begin position="28"/>
        <end position="56"/>
    </location>
</feature>
<organism evidence="3 4">
    <name type="scientific">Calocera viscosa (strain TUFC12733)</name>
    <dbReference type="NCBI Taxonomy" id="1330018"/>
    <lineage>
        <taxon>Eukaryota</taxon>
        <taxon>Fungi</taxon>
        <taxon>Dikarya</taxon>
        <taxon>Basidiomycota</taxon>
        <taxon>Agaricomycotina</taxon>
        <taxon>Dacrymycetes</taxon>
        <taxon>Dacrymycetales</taxon>
        <taxon>Dacrymycetaceae</taxon>
        <taxon>Calocera</taxon>
    </lineage>
</organism>
<feature type="compositionally biased region" description="Low complexity" evidence="1">
    <location>
        <begin position="34"/>
        <end position="47"/>
    </location>
</feature>
<evidence type="ECO:0000313" key="3">
    <source>
        <dbReference type="EMBL" id="KZO90574.1"/>
    </source>
</evidence>
<reference evidence="3 4" key="1">
    <citation type="journal article" date="2016" name="Mol. Biol. Evol.">
        <title>Comparative Genomics of Early-Diverging Mushroom-Forming Fungi Provides Insights into the Origins of Lignocellulose Decay Capabilities.</title>
        <authorList>
            <person name="Nagy L.G."/>
            <person name="Riley R."/>
            <person name="Tritt A."/>
            <person name="Adam C."/>
            <person name="Daum C."/>
            <person name="Floudas D."/>
            <person name="Sun H."/>
            <person name="Yadav J.S."/>
            <person name="Pangilinan J."/>
            <person name="Larsson K.H."/>
            <person name="Matsuura K."/>
            <person name="Barry K."/>
            <person name="Labutti K."/>
            <person name="Kuo R."/>
            <person name="Ohm R.A."/>
            <person name="Bhattacharya S.S."/>
            <person name="Shirouzu T."/>
            <person name="Yoshinaga Y."/>
            <person name="Martin F.M."/>
            <person name="Grigoriev I.V."/>
            <person name="Hibbett D.S."/>
        </authorList>
    </citation>
    <scope>NUCLEOTIDE SEQUENCE [LARGE SCALE GENOMIC DNA]</scope>
    <source>
        <strain evidence="3 4">TUFC12733</strain>
    </source>
</reference>
<dbReference type="Proteomes" id="UP000076738">
    <property type="component" value="Unassembled WGS sequence"/>
</dbReference>